<dbReference type="AlphaFoldDB" id="A0A8T3BF01"/>
<gene>
    <name evidence="2" type="ORF">KFK09_012321</name>
</gene>
<keyword evidence="1" id="KW-0812">Transmembrane</keyword>
<evidence type="ECO:0000313" key="3">
    <source>
        <dbReference type="Proteomes" id="UP000829196"/>
    </source>
</evidence>
<proteinExistence type="predicted"/>
<reference evidence="2" key="1">
    <citation type="journal article" date="2022" name="Front. Genet.">
        <title>Chromosome-Scale Assembly of the Dendrobium nobile Genome Provides Insights Into the Molecular Mechanism of the Biosynthesis of the Medicinal Active Ingredient of Dendrobium.</title>
        <authorList>
            <person name="Xu Q."/>
            <person name="Niu S.-C."/>
            <person name="Li K.-L."/>
            <person name="Zheng P.-J."/>
            <person name="Zhang X.-J."/>
            <person name="Jia Y."/>
            <person name="Liu Y."/>
            <person name="Niu Y.-X."/>
            <person name="Yu L.-H."/>
            <person name="Chen D.-F."/>
            <person name="Zhang G.-Q."/>
        </authorList>
    </citation>
    <scope>NUCLEOTIDE SEQUENCE</scope>
    <source>
        <tissue evidence="2">Leaf</tissue>
    </source>
</reference>
<keyword evidence="3" id="KW-1185">Reference proteome</keyword>
<keyword evidence="1" id="KW-0472">Membrane</keyword>
<accession>A0A8T3BF01</accession>
<dbReference type="EMBL" id="JAGYWB010000009">
    <property type="protein sequence ID" value="KAI0511689.1"/>
    <property type="molecule type" value="Genomic_DNA"/>
</dbReference>
<comment type="caution">
    <text evidence="2">The sequence shown here is derived from an EMBL/GenBank/DDBJ whole genome shotgun (WGS) entry which is preliminary data.</text>
</comment>
<organism evidence="2 3">
    <name type="scientific">Dendrobium nobile</name>
    <name type="common">Orchid</name>
    <dbReference type="NCBI Taxonomy" id="94219"/>
    <lineage>
        <taxon>Eukaryota</taxon>
        <taxon>Viridiplantae</taxon>
        <taxon>Streptophyta</taxon>
        <taxon>Embryophyta</taxon>
        <taxon>Tracheophyta</taxon>
        <taxon>Spermatophyta</taxon>
        <taxon>Magnoliopsida</taxon>
        <taxon>Liliopsida</taxon>
        <taxon>Asparagales</taxon>
        <taxon>Orchidaceae</taxon>
        <taxon>Epidendroideae</taxon>
        <taxon>Malaxideae</taxon>
        <taxon>Dendrobiinae</taxon>
        <taxon>Dendrobium</taxon>
    </lineage>
</organism>
<evidence type="ECO:0000256" key="1">
    <source>
        <dbReference type="SAM" id="Phobius"/>
    </source>
</evidence>
<feature type="transmembrane region" description="Helical" evidence="1">
    <location>
        <begin position="12"/>
        <end position="34"/>
    </location>
</feature>
<sequence length="61" mass="7050">MWHACDKFVCGTLGLVLIVYSFGLFLLEYFALVLKERSVGKKNKSGLFLLYYFAPNLRNKL</sequence>
<dbReference type="Proteomes" id="UP000829196">
    <property type="component" value="Unassembled WGS sequence"/>
</dbReference>
<evidence type="ECO:0000313" key="2">
    <source>
        <dbReference type="EMBL" id="KAI0511689.1"/>
    </source>
</evidence>
<protein>
    <submittedName>
        <fullName evidence="2">Uncharacterized protein</fullName>
    </submittedName>
</protein>
<keyword evidence="1" id="KW-1133">Transmembrane helix</keyword>
<dbReference type="SMR" id="A0A8T3BF01"/>
<name>A0A8T3BF01_DENNO</name>